<evidence type="ECO:0000313" key="2">
    <source>
        <dbReference type="Proteomes" id="UP000034350"/>
    </source>
</evidence>
<dbReference type="RefSeq" id="XP_024330606.1">
    <property type="nucleotide sequence ID" value="XM_024475588.1"/>
</dbReference>
<gene>
    <name evidence="1" type="ORF">AAJ76_41000907</name>
</gene>
<evidence type="ECO:0000313" key="1">
    <source>
        <dbReference type="EMBL" id="KKO74864.1"/>
    </source>
</evidence>
<name>A0A0F9ZAZ2_9MICR</name>
<accession>A0A0F9ZAZ2</accession>
<protein>
    <submittedName>
        <fullName evidence="1">Uncharacterized protein</fullName>
    </submittedName>
</protein>
<dbReference type="GeneID" id="36320534"/>
<dbReference type="VEuPathDB" id="MicrosporidiaDB:AAJ76_41000907"/>
<dbReference type="AlphaFoldDB" id="A0A0F9ZAZ2"/>
<proteinExistence type="predicted"/>
<dbReference type="VEuPathDB" id="MicrosporidiaDB:NCER_102248"/>
<comment type="caution">
    <text evidence="1">The sequence shown here is derived from an EMBL/GenBank/DDBJ whole genome shotgun (WGS) entry which is preliminary data.</text>
</comment>
<dbReference type="Proteomes" id="UP000034350">
    <property type="component" value="Unassembled WGS sequence"/>
</dbReference>
<dbReference type="EMBL" id="JPQZ01000041">
    <property type="protein sequence ID" value="KKO74864.1"/>
    <property type="molecule type" value="Genomic_DNA"/>
</dbReference>
<keyword evidence="2" id="KW-1185">Reference proteome</keyword>
<dbReference type="VEuPathDB" id="MicrosporidiaDB:G9O61_00g007180"/>
<sequence>MFVFCFFKIFCSTNSHYNNYENRVIPVFEQRSMFVRKNKPFIKLTYSEKLRFFSDLNSSIVSILVWNKMMRSRSVEFGKAYYNCFFYERLITNSIVFIDKLENVTMYNFVELLRKVLIFESDKWIYSSKIASLETILFCTNKSSKLTKQMILYTIKDMLRFLSSYKEYIAELRHICQLNRNIFCGILRRVKNTNYFGGVLFLQKFIDTIIEDRVVEEITDCIELLSIFLRENAILKFFSSQVI</sequence>
<organism evidence="1 2">
    <name type="scientific">Vairimorpha ceranae</name>
    <dbReference type="NCBI Taxonomy" id="40302"/>
    <lineage>
        <taxon>Eukaryota</taxon>
        <taxon>Fungi</taxon>
        <taxon>Fungi incertae sedis</taxon>
        <taxon>Microsporidia</taxon>
        <taxon>Nosematidae</taxon>
        <taxon>Vairimorpha</taxon>
    </lineage>
</organism>
<reference evidence="1 2" key="1">
    <citation type="journal article" date="2015" name="Environ. Microbiol.">
        <title>Genome analyses suggest the presence of polyploidy and recent human-driven expansions in eight global populations of the honeybee pathogen Nosema ceranae.</title>
        <authorList>
            <person name="Pelin A."/>
            <person name="Selman M."/>
            <person name="Aris-Brosou S."/>
            <person name="Farinelli L."/>
            <person name="Corradi N."/>
        </authorList>
    </citation>
    <scope>NUCLEOTIDE SEQUENCE [LARGE SCALE GENOMIC DNA]</scope>
    <source>
        <strain evidence="1 2">PA08 1199</strain>
    </source>
</reference>